<feature type="transmembrane region" description="Helical" evidence="1">
    <location>
        <begin position="497"/>
        <end position="517"/>
    </location>
</feature>
<protein>
    <submittedName>
        <fullName evidence="2">DUF2142 domain-containing protein</fullName>
    </submittedName>
</protein>
<organism evidence="2 3">
    <name type="scientific">Candidatus Neomicrothrix subdominans</name>
    <dbReference type="NCBI Taxonomy" id="2954438"/>
    <lineage>
        <taxon>Bacteria</taxon>
        <taxon>Bacillati</taxon>
        <taxon>Actinomycetota</taxon>
        <taxon>Acidimicrobiia</taxon>
        <taxon>Acidimicrobiales</taxon>
        <taxon>Microthrixaceae</taxon>
        <taxon>Candidatus Neomicrothrix</taxon>
    </lineage>
</organism>
<dbReference type="EMBL" id="JADJZA010000001">
    <property type="protein sequence ID" value="MBK9295481.1"/>
    <property type="molecule type" value="Genomic_DNA"/>
</dbReference>
<dbReference type="AlphaFoldDB" id="A0A936TBK8"/>
<feature type="transmembrane region" description="Helical" evidence="1">
    <location>
        <begin position="338"/>
        <end position="356"/>
    </location>
</feature>
<keyword evidence="1" id="KW-0472">Membrane</keyword>
<feature type="transmembrane region" description="Helical" evidence="1">
    <location>
        <begin position="390"/>
        <end position="410"/>
    </location>
</feature>
<dbReference type="Proteomes" id="UP000727993">
    <property type="component" value="Unassembled WGS sequence"/>
</dbReference>
<gene>
    <name evidence="2" type="ORF">IPN02_01120</name>
</gene>
<reference evidence="2 3" key="1">
    <citation type="submission" date="2020-10" db="EMBL/GenBank/DDBJ databases">
        <title>Connecting structure to function with the recovery of over 1000 high-quality activated sludge metagenome-assembled genomes encoding full-length rRNA genes using long-read sequencing.</title>
        <authorList>
            <person name="Singleton C.M."/>
            <person name="Petriglieri F."/>
            <person name="Kristensen J.M."/>
            <person name="Kirkegaard R.H."/>
            <person name="Michaelsen T.Y."/>
            <person name="Andersen M.H."/>
            <person name="Karst S.M."/>
            <person name="Dueholm M.S."/>
            <person name="Nielsen P.H."/>
            <person name="Albertsen M."/>
        </authorList>
    </citation>
    <scope>NUCLEOTIDE SEQUENCE [LARGE SCALE GENOMIC DNA]</scope>
    <source>
        <strain evidence="2">Lyne_18-Q3-R50-59_MAXAC.006</strain>
    </source>
</reference>
<evidence type="ECO:0000313" key="3">
    <source>
        <dbReference type="Proteomes" id="UP000727993"/>
    </source>
</evidence>
<dbReference type="InterPro" id="IPR018674">
    <property type="entry name" value="DUF2142_membrane"/>
</dbReference>
<accession>A0A936TBK8</accession>
<evidence type="ECO:0000256" key="1">
    <source>
        <dbReference type="SAM" id="Phobius"/>
    </source>
</evidence>
<feature type="transmembrane region" description="Helical" evidence="1">
    <location>
        <begin position="145"/>
        <end position="165"/>
    </location>
</feature>
<feature type="transmembrane region" description="Helical" evidence="1">
    <location>
        <begin position="363"/>
        <end position="384"/>
    </location>
</feature>
<sequence>MSTTEPPRRPAERHTWWRTFGLLTLAGVAWVLATPLMTGPDEVYQARRAAAVVRGQLTGNETSLSPLLVEVKVPESYRRADEVERCFLGDLVEGVPQEGMKLPPSDCPPFGGSDRIVGANTGQYRGQPFFYALVGLPTLIDSGAAGAYLMRLIGVVATTALLASATVSVRRSQRSRLAWLALFGTVTPMTMYLSASTNPSAVEIAAALGVWATGMLLARSDVEFTRREVARFGMALIVLIGARGLGPVFAVLLLVLLSAMAGRSRMVHLARRVDVWGWAVGAGAMTVASAAWLWTIQRDFPLPDRPGSGWATAVSYLPFYLRQSVGVFGQNDSALPELAVWAWVVTLLVVFAVGVWRCTPRAAIIAGLTLIGGLTISVTAEGLSLPPIGFFWQGRYALPLLLGAFLVATCSSPRRNADDRGIETSAQITRDPVRPGDLGSLLRQPETSTTAVRVALNVFLTVHAIGFLSVARHHGAKGGASLSWWNLLVDPRWSPPLTFPVLLVVYVGALGALAWGIGRSDATPPPSETLGGGVDHIALRLTAHRETSKPAS</sequence>
<feature type="transmembrane region" description="Helical" evidence="1">
    <location>
        <begin position="20"/>
        <end position="38"/>
    </location>
</feature>
<feature type="transmembrane region" description="Helical" evidence="1">
    <location>
        <begin position="177"/>
        <end position="195"/>
    </location>
</feature>
<feature type="transmembrane region" description="Helical" evidence="1">
    <location>
        <begin position="230"/>
        <end position="255"/>
    </location>
</feature>
<name>A0A936TBK8_9ACTN</name>
<evidence type="ECO:0000313" key="2">
    <source>
        <dbReference type="EMBL" id="MBK9295481.1"/>
    </source>
</evidence>
<keyword evidence="1" id="KW-1133">Transmembrane helix</keyword>
<proteinExistence type="predicted"/>
<feature type="transmembrane region" description="Helical" evidence="1">
    <location>
        <begin position="451"/>
        <end position="471"/>
    </location>
</feature>
<dbReference type="Pfam" id="PF09913">
    <property type="entry name" value="DUF2142"/>
    <property type="match status" value="1"/>
</dbReference>
<comment type="caution">
    <text evidence="2">The sequence shown here is derived from an EMBL/GenBank/DDBJ whole genome shotgun (WGS) entry which is preliminary data.</text>
</comment>
<feature type="transmembrane region" description="Helical" evidence="1">
    <location>
        <begin position="275"/>
        <end position="295"/>
    </location>
</feature>
<keyword evidence="1" id="KW-0812">Transmembrane</keyword>